<dbReference type="OrthoDB" id="10256743at2759"/>
<reference evidence="2" key="1">
    <citation type="journal article" date="2020" name="Nat. Commun.">
        <title>Large-scale genome sequencing of mycorrhizal fungi provides insights into the early evolution of symbiotic traits.</title>
        <authorList>
            <person name="Miyauchi S."/>
            <person name="Kiss E."/>
            <person name="Kuo A."/>
            <person name="Drula E."/>
            <person name="Kohler A."/>
            <person name="Sanchez-Garcia M."/>
            <person name="Morin E."/>
            <person name="Andreopoulos B."/>
            <person name="Barry K.W."/>
            <person name="Bonito G."/>
            <person name="Buee M."/>
            <person name="Carver A."/>
            <person name="Chen C."/>
            <person name="Cichocki N."/>
            <person name="Clum A."/>
            <person name="Culley D."/>
            <person name="Crous P.W."/>
            <person name="Fauchery L."/>
            <person name="Girlanda M."/>
            <person name="Hayes R.D."/>
            <person name="Keri Z."/>
            <person name="LaButti K."/>
            <person name="Lipzen A."/>
            <person name="Lombard V."/>
            <person name="Magnuson J."/>
            <person name="Maillard F."/>
            <person name="Murat C."/>
            <person name="Nolan M."/>
            <person name="Ohm R.A."/>
            <person name="Pangilinan J."/>
            <person name="Pereira M.F."/>
            <person name="Perotto S."/>
            <person name="Peter M."/>
            <person name="Pfister S."/>
            <person name="Riley R."/>
            <person name="Sitrit Y."/>
            <person name="Stielow J.B."/>
            <person name="Szollosi G."/>
            <person name="Zifcakova L."/>
            <person name="Stursova M."/>
            <person name="Spatafora J.W."/>
            <person name="Tedersoo L."/>
            <person name="Vaario L.M."/>
            <person name="Yamada A."/>
            <person name="Yan M."/>
            <person name="Wang P."/>
            <person name="Xu J."/>
            <person name="Bruns T."/>
            <person name="Baldrian P."/>
            <person name="Vilgalys R."/>
            <person name="Dunand C."/>
            <person name="Henrissat B."/>
            <person name="Grigoriev I.V."/>
            <person name="Hibbett D."/>
            <person name="Nagy L.G."/>
            <person name="Martin F.M."/>
        </authorList>
    </citation>
    <scope>NUCLEOTIDE SEQUENCE</scope>
    <source>
        <strain evidence="2">UP504</strain>
    </source>
</reference>
<name>A0A9P6B9J2_9AGAM</name>
<feature type="region of interest" description="Disordered" evidence="1">
    <location>
        <begin position="87"/>
        <end position="114"/>
    </location>
</feature>
<proteinExistence type="predicted"/>
<dbReference type="EMBL" id="MU128912">
    <property type="protein sequence ID" value="KAF9520264.1"/>
    <property type="molecule type" value="Genomic_DNA"/>
</dbReference>
<feature type="region of interest" description="Disordered" evidence="1">
    <location>
        <begin position="319"/>
        <end position="388"/>
    </location>
</feature>
<accession>A0A9P6B9J2</accession>
<feature type="region of interest" description="Disordered" evidence="1">
    <location>
        <begin position="280"/>
        <end position="299"/>
    </location>
</feature>
<gene>
    <name evidence="2" type="ORF">BS47DRAFT_1387309</name>
</gene>
<evidence type="ECO:0000313" key="3">
    <source>
        <dbReference type="Proteomes" id="UP000886523"/>
    </source>
</evidence>
<evidence type="ECO:0000256" key="1">
    <source>
        <dbReference type="SAM" id="MobiDB-lite"/>
    </source>
</evidence>
<evidence type="ECO:0000313" key="2">
    <source>
        <dbReference type="EMBL" id="KAF9520264.1"/>
    </source>
</evidence>
<dbReference type="AlphaFoldDB" id="A0A9P6B9J2"/>
<comment type="caution">
    <text evidence="2">The sequence shown here is derived from an EMBL/GenBank/DDBJ whole genome shotgun (WGS) entry which is preliminary data.</text>
</comment>
<feature type="region of interest" description="Disordered" evidence="1">
    <location>
        <begin position="31"/>
        <end position="70"/>
    </location>
</feature>
<feature type="compositionally biased region" description="Low complexity" evidence="1">
    <location>
        <begin position="349"/>
        <end position="358"/>
    </location>
</feature>
<organism evidence="2 3">
    <name type="scientific">Hydnum rufescens UP504</name>
    <dbReference type="NCBI Taxonomy" id="1448309"/>
    <lineage>
        <taxon>Eukaryota</taxon>
        <taxon>Fungi</taxon>
        <taxon>Dikarya</taxon>
        <taxon>Basidiomycota</taxon>
        <taxon>Agaricomycotina</taxon>
        <taxon>Agaricomycetes</taxon>
        <taxon>Cantharellales</taxon>
        <taxon>Hydnaceae</taxon>
        <taxon>Hydnum</taxon>
    </lineage>
</organism>
<sequence length="402" mass="44658">MATTDATQMPLVSFPAILRNPSVPNRFAYLQVADNEPRRRDRKPTGPNRDKEGKRRIRRRENGSSSSFSFNSRDYVLSRKPLQSTFPEPLPPFLSRNTQAPSHVPPSPDPHSSVAGQFTLALKGVRKELRRSGGRAEQLRKAWTEILLWLDADPVVLFPGAGVPMHPPRISSLSPIGPIQEVEHSYSRLVWAVADDSFARYVVHCVCRWHNIVSFSKTAGAEGPPRLTYLLRPHSSRMTGQEAPMFDTPPPTELDSASSVAFDSQESDFAASELDVLSEDDGTASEGEMFLPPPEPSFALQEPTLPPVVLPELQRLSLDSHAHRDDDTTPLPRTRLTHRGLPRKSGVIRSSARSASSPSPSPPVRWRYPLPAHTGPRGPFSMPRKNAQNASREGTFWSYLYA</sequence>
<protein>
    <submittedName>
        <fullName evidence="2">Uncharacterized protein</fullName>
    </submittedName>
</protein>
<keyword evidence="3" id="KW-1185">Reference proteome</keyword>
<dbReference type="Proteomes" id="UP000886523">
    <property type="component" value="Unassembled WGS sequence"/>
</dbReference>